<dbReference type="Proteomes" id="UP000008177">
    <property type="component" value="Unplaced contigs"/>
</dbReference>
<evidence type="ECO:0000313" key="3">
    <source>
        <dbReference type="Proteomes" id="UP000008177"/>
    </source>
</evidence>
<dbReference type="InParanoid" id="G2YUA9"/>
<name>G2YUA9_BOTF4</name>
<dbReference type="EMBL" id="FQ790354">
    <property type="protein sequence ID" value="CCD55207.1"/>
    <property type="molecule type" value="Genomic_DNA"/>
</dbReference>
<proteinExistence type="predicted"/>
<dbReference type="HOGENOM" id="CLU_2196546_0_0_1"/>
<sequence length="113" mass="12949">MGNCITRLETEMVAPPPISGNWKDFGPRKAISRSPQHIQARRRCRREGRRDKHEEGNSLLLARKETSSGIEGLTFDYAGRPVWLHISWRDPKLQIHDSDDSDVARVEDTEEAL</sequence>
<protein>
    <submittedName>
        <fullName evidence="2">Uncharacterized protein</fullName>
    </submittedName>
</protein>
<reference evidence="3" key="1">
    <citation type="journal article" date="2011" name="PLoS Genet.">
        <title>Genomic analysis of the necrotrophic fungal pathogens Sclerotinia sclerotiorum and Botrytis cinerea.</title>
        <authorList>
            <person name="Amselem J."/>
            <person name="Cuomo C.A."/>
            <person name="van Kan J.A."/>
            <person name="Viaud M."/>
            <person name="Benito E.P."/>
            <person name="Couloux A."/>
            <person name="Coutinho P.M."/>
            <person name="de Vries R.P."/>
            <person name="Dyer P.S."/>
            <person name="Fillinger S."/>
            <person name="Fournier E."/>
            <person name="Gout L."/>
            <person name="Hahn M."/>
            <person name="Kohn L."/>
            <person name="Lapalu N."/>
            <person name="Plummer K.M."/>
            <person name="Pradier J.M."/>
            <person name="Quevillon E."/>
            <person name="Sharon A."/>
            <person name="Simon A."/>
            <person name="ten Have A."/>
            <person name="Tudzynski B."/>
            <person name="Tudzynski P."/>
            <person name="Wincker P."/>
            <person name="Andrew M."/>
            <person name="Anthouard V."/>
            <person name="Beever R.E."/>
            <person name="Beffa R."/>
            <person name="Benoit I."/>
            <person name="Bouzid O."/>
            <person name="Brault B."/>
            <person name="Chen Z."/>
            <person name="Choquer M."/>
            <person name="Collemare J."/>
            <person name="Cotton P."/>
            <person name="Danchin E.G."/>
            <person name="Da Silva C."/>
            <person name="Gautier A."/>
            <person name="Giraud C."/>
            <person name="Giraud T."/>
            <person name="Gonzalez C."/>
            <person name="Grossetete S."/>
            <person name="Guldener U."/>
            <person name="Henrissat B."/>
            <person name="Howlett B.J."/>
            <person name="Kodira C."/>
            <person name="Kretschmer M."/>
            <person name="Lappartient A."/>
            <person name="Leroch M."/>
            <person name="Levis C."/>
            <person name="Mauceli E."/>
            <person name="Neuveglise C."/>
            <person name="Oeser B."/>
            <person name="Pearson M."/>
            <person name="Poulain J."/>
            <person name="Poussereau N."/>
            <person name="Quesneville H."/>
            <person name="Rascle C."/>
            <person name="Schumacher J."/>
            <person name="Segurens B."/>
            <person name="Sexton A."/>
            <person name="Silva E."/>
            <person name="Sirven C."/>
            <person name="Soanes D.M."/>
            <person name="Talbot N.J."/>
            <person name="Templeton M."/>
            <person name="Yandava C."/>
            <person name="Yarden O."/>
            <person name="Zeng Q."/>
            <person name="Rollins J.A."/>
            <person name="Lebrun M.H."/>
            <person name="Dickman M."/>
        </authorList>
    </citation>
    <scope>NUCLEOTIDE SEQUENCE [LARGE SCALE GENOMIC DNA]</scope>
    <source>
        <strain evidence="3">T4</strain>
    </source>
</reference>
<gene>
    <name evidence="2" type="ORF">BofuT4_P156030.1</name>
</gene>
<organism evidence="2 3">
    <name type="scientific">Botryotinia fuckeliana (strain T4)</name>
    <name type="common">Noble rot fungus</name>
    <name type="synonym">Botrytis cinerea</name>
    <dbReference type="NCBI Taxonomy" id="999810"/>
    <lineage>
        <taxon>Eukaryota</taxon>
        <taxon>Fungi</taxon>
        <taxon>Dikarya</taxon>
        <taxon>Ascomycota</taxon>
        <taxon>Pezizomycotina</taxon>
        <taxon>Leotiomycetes</taxon>
        <taxon>Helotiales</taxon>
        <taxon>Sclerotiniaceae</taxon>
        <taxon>Botrytis</taxon>
    </lineage>
</organism>
<accession>G2YUA9</accession>
<dbReference type="OrthoDB" id="3505678at2759"/>
<dbReference type="AlphaFoldDB" id="G2YUA9"/>
<evidence type="ECO:0000313" key="2">
    <source>
        <dbReference type="EMBL" id="CCD55207.1"/>
    </source>
</evidence>
<feature type="region of interest" description="Disordered" evidence="1">
    <location>
        <begin position="19"/>
        <end position="59"/>
    </location>
</feature>
<feature type="compositionally biased region" description="Basic and acidic residues" evidence="1">
    <location>
        <begin position="48"/>
        <end position="59"/>
    </location>
</feature>
<evidence type="ECO:0000256" key="1">
    <source>
        <dbReference type="SAM" id="MobiDB-lite"/>
    </source>
</evidence>